<evidence type="ECO:0000313" key="1">
    <source>
        <dbReference type="EMBL" id="QBI04604.1"/>
    </source>
</evidence>
<dbReference type="Proteomes" id="UP000292307">
    <property type="component" value="Chromosome"/>
</dbReference>
<dbReference type="RefSeq" id="WP_131148665.1">
    <property type="nucleotide sequence ID" value="NZ_BMWV01000001.1"/>
</dbReference>
<organism evidence="1 2">
    <name type="scientific">Pseudoduganella albidiflava</name>
    <dbReference type="NCBI Taxonomy" id="321983"/>
    <lineage>
        <taxon>Bacteria</taxon>
        <taxon>Pseudomonadati</taxon>
        <taxon>Pseudomonadota</taxon>
        <taxon>Betaproteobacteria</taxon>
        <taxon>Burkholderiales</taxon>
        <taxon>Oxalobacteraceae</taxon>
        <taxon>Telluria group</taxon>
        <taxon>Pseudoduganella</taxon>
    </lineage>
</organism>
<dbReference type="NCBIfam" id="NF041560">
    <property type="entry name" value="T6SS_Burk_ExIF"/>
    <property type="match status" value="1"/>
</dbReference>
<name>A0ABX5S166_9BURK</name>
<protein>
    <submittedName>
        <fullName evidence="1">Uncharacterized protein</fullName>
    </submittedName>
</protein>
<dbReference type="InterPro" id="IPR048130">
    <property type="entry name" value="T6SS_ExIF-like"/>
</dbReference>
<accession>A0ABX5S166</accession>
<keyword evidence="2" id="KW-1185">Reference proteome</keyword>
<gene>
    <name evidence="1" type="ORF">EYF70_30100</name>
</gene>
<evidence type="ECO:0000313" key="2">
    <source>
        <dbReference type="Proteomes" id="UP000292307"/>
    </source>
</evidence>
<sequence>MTNFLDHPAPAGLVKLSGKISNYTVTSESASFFFTRSDQTKLGLIAIAASLAEMGGQAMSVASNASAMEEEADYVRCDIDGMKVSGWLWRSPFKDGDIVDAAVEWRTDHYELLGMARPADRTVALYPHCSRSMVPHVKNAIKWWLYVSLFFDVGMLVLMSSVDEVTLEQAWASFFDEDFRWFMLGMHVVIAIATHDMTRRWAPFAKVAEKVFSTLGLPNPKSTDLVKSSKGRHQPNDSMEYGVMYFRY</sequence>
<proteinExistence type="predicted"/>
<dbReference type="EMBL" id="CP036401">
    <property type="protein sequence ID" value="QBI04604.1"/>
    <property type="molecule type" value="Genomic_DNA"/>
</dbReference>
<reference evidence="1 2" key="1">
    <citation type="submission" date="2019-02" db="EMBL/GenBank/DDBJ databases">
        <title>Draft Genome Sequences of Six Type Strains of the Genus Massilia.</title>
        <authorList>
            <person name="Miess H."/>
            <person name="Frediansyhah A."/>
            <person name="Gross H."/>
        </authorList>
    </citation>
    <scope>NUCLEOTIDE SEQUENCE [LARGE SCALE GENOMIC DNA]</scope>
    <source>
        <strain evidence="1 2">DSM 17472</strain>
    </source>
</reference>